<organism evidence="2 3">
    <name type="scientific">Hyphomicrobium sulfonivorans</name>
    <dbReference type="NCBI Taxonomy" id="121290"/>
    <lineage>
        <taxon>Bacteria</taxon>
        <taxon>Pseudomonadati</taxon>
        <taxon>Pseudomonadota</taxon>
        <taxon>Alphaproteobacteria</taxon>
        <taxon>Hyphomicrobiales</taxon>
        <taxon>Hyphomicrobiaceae</taxon>
        <taxon>Hyphomicrobium</taxon>
    </lineage>
</organism>
<gene>
    <name evidence="2" type="ORF">APY04_3415</name>
</gene>
<dbReference type="AlphaFoldDB" id="A0A109B8H5"/>
<dbReference type="RefSeq" id="WP_068465036.1">
    <property type="nucleotide sequence ID" value="NZ_LMTR01000094.1"/>
</dbReference>
<proteinExistence type="predicted"/>
<feature type="signal peptide" evidence="1">
    <location>
        <begin position="1"/>
        <end position="26"/>
    </location>
</feature>
<dbReference type="EMBL" id="LMTR01000094">
    <property type="protein sequence ID" value="KWT64151.1"/>
    <property type="molecule type" value="Genomic_DNA"/>
</dbReference>
<dbReference type="Proteomes" id="UP000059074">
    <property type="component" value="Unassembled WGS sequence"/>
</dbReference>
<comment type="caution">
    <text evidence="2">The sequence shown here is derived from an EMBL/GenBank/DDBJ whole genome shotgun (WGS) entry which is preliminary data.</text>
</comment>
<sequence length="105" mass="12118">MRLGTTAFVATVLAGFFYVTVPSASALPSASRADIVGKTATSTAEEVRYHRRKYRGYRGYRGYYGGPRYRSHRYYGGPRYYRPYRYGGYGPRYYRRPGFGIYLGF</sequence>
<feature type="chain" id="PRO_5007132447" evidence="1">
    <location>
        <begin position="27"/>
        <end position="105"/>
    </location>
</feature>
<dbReference type="STRING" id="121290.APY04_3415"/>
<keyword evidence="1" id="KW-0732">Signal</keyword>
<dbReference type="PATRIC" id="fig|121290.4.peg.1778"/>
<name>A0A109B8H5_HYPSL</name>
<evidence type="ECO:0000313" key="2">
    <source>
        <dbReference type="EMBL" id="KWT64151.1"/>
    </source>
</evidence>
<protein>
    <submittedName>
        <fullName evidence="2">Uncharacterized protein</fullName>
    </submittedName>
</protein>
<evidence type="ECO:0000313" key="3">
    <source>
        <dbReference type="Proteomes" id="UP000059074"/>
    </source>
</evidence>
<reference evidence="2 3" key="1">
    <citation type="submission" date="2015-10" db="EMBL/GenBank/DDBJ databases">
        <title>Transcriptomic analysis of a linuron degrading triple-species bacterial consortium.</title>
        <authorList>
            <person name="Albers P."/>
        </authorList>
    </citation>
    <scope>NUCLEOTIDE SEQUENCE [LARGE SCALE GENOMIC DNA]</scope>
    <source>
        <strain evidence="2 3">WDL6</strain>
    </source>
</reference>
<accession>A0A109B8H5</accession>
<evidence type="ECO:0000256" key="1">
    <source>
        <dbReference type="SAM" id="SignalP"/>
    </source>
</evidence>
<keyword evidence="3" id="KW-1185">Reference proteome</keyword>